<name>A0A915K9P2_ROMCU</name>
<protein>
    <submittedName>
        <fullName evidence="2">Uncharacterized protein</fullName>
    </submittedName>
</protein>
<dbReference type="Proteomes" id="UP000887565">
    <property type="component" value="Unplaced"/>
</dbReference>
<dbReference type="WBParaSite" id="nRc.2.0.1.t34865-RA">
    <property type="protein sequence ID" value="nRc.2.0.1.t34865-RA"/>
    <property type="gene ID" value="nRc.2.0.1.g34865"/>
</dbReference>
<reference evidence="2" key="1">
    <citation type="submission" date="2022-11" db="UniProtKB">
        <authorList>
            <consortium name="WormBaseParasite"/>
        </authorList>
    </citation>
    <scope>IDENTIFICATION</scope>
</reference>
<sequence length="98" mass="11663">MVCSLNLGEWRTKFENSLKLDAIVPPQLCFTKSFYGALENSALANITFCIWRMIKISSAWENHSFFYNFYENFPTYNDERLKHAELYENYAECYGYLK</sequence>
<proteinExistence type="predicted"/>
<organism evidence="1 2">
    <name type="scientific">Romanomermis culicivorax</name>
    <name type="common">Nematode worm</name>
    <dbReference type="NCBI Taxonomy" id="13658"/>
    <lineage>
        <taxon>Eukaryota</taxon>
        <taxon>Metazoa</taxon>
        <taxon>Ecdysozoa</taxon>
        <taxon>Nematoda</taxon>
        <taxon>Enoplea</taxon>
        <taxon>Dorylaimia</taxon>
        <taxon>Mermithida</taxon>
        <taxon>Mermithoidea</taxon>
        <taxon>Mermithidae</taxon>
        <taxon>Romanomermis</taxon>
    </lineage>
</organism>
<evidence type="ECO:0000313" key="2">
    <source>
        <dbReference type="WBParaSite" id="nRc.2.0.1.t34865-RA"/>
    </source>
</evidence>
<dbReference type="AlphaFoldDB" id="A0A915K9P2"/>
<evidence type="ECO:0000313" key="1">
    <source>
        <dbReference type="Proteomes" id="UP000887565"/>
    </source>
</evidence>
<keyword evidence="1" id="KW-1185">Reference proteome</keyword>
<accession>A0A915K9P2</accession>